<reference evidence="3 4" key="1">
    <citation type="submission" date="2023-12" db="EMBL/GenBank/DDBJ databases">
        <title>Characterization of antibiotic resistance in Aeromonas spp. in hospital effluent.</title>
        <authorList>
            <person name="Negoseki B.R.S."/>
            <person name="Krul D."/>
            <person name="Siqueira A.C."/>
            <person name="Almeida M."/>
            <person name="Mesa D."/>
            <person name="Conte D."/>
            <person name="Dalla-Costa L.M."/>
        </authorList>
    </citation>
    <scope>NUCLEOTIDE SEQUENCE [LARGE SCALE GENOMIC DNA]</scope>
    <source>
        <strain evidence="3 4">36v</strain>
    </source>
</reference>
<dbReference type="SUPFAM" id="SSF49265">
    <property type="entry name" value="Fibronectin type III"/>
    <property type="match status" value="1"/>
</dbReference>
<evidence type="ECO:0000313" key="3">
    <source>
        <dbReference type="EMBL" id="MEA9438351.1"/>
    </source>
</evidence>
<name>A0ABU5WBS0_AERCA</name>
<dbReference type="InterPro" id="IPR013783">
    <property type="entry name" value="Ig-like_fold"/>
</dbReference>
<feature type="domain" description="Fibronectin type-III" evidence="2">
    <location>
        <begin position="1"/>
        <end position="99"/>
    </location>
</feature>
<comment type="caution">
    <text evidence="3">The sequence shown here is derived from an EMBL/GenBank/DDBJ whole genome shotgun (WGS) entry which is preliminary data.</text>
</comment>
<dbReference type="PANTHER" id="PTHR36251">
    <property type="entry name" value="FELS-1 PROPHAGE HOST SPECIFICITY PROTEIN-RELATED"/>
    <property type="match status" value="1"/>
</dbReference>
<keyword evidence="4" id="KW-1185">Reference proteome</keyword>
<dbReference type="CDD" id="cd00063">
    <property type="entry name" value="FN3"/>
    <property type="match status" value="1"/>
</dbReference>
<dbReference type="SMART" id="SM00060">
    <property type="entry name" value="FN3"/>
    <property type="match status" value="1"/>
</dbReference>
<dbReference type="PANTHER" id="PTHR36251:SF2">
    <property type="entry name" value="GIFSY-2 PROPHAGE HOST SPECIFICITY PROTEIN J, PHAGE LAMBDA"/>
    <property type="match status" value="1"/>
</dbReference>
<keyword evidence="1" id="KW-0175">Coiled coil</keyword>
<dbReference type="EMBL" id="JAYGOJ010000197">
    <property type="protein sequence ID" value="MEA9438351.1"/>
    <property type="molecule type" value="Genomic_DNA"/>
</dbReference>
<dbReference type="InterPro" id="IPR015406">
    <property type="entry name" value="GpJ_CSF"/>
</dbReference>
<feature type="coiled-coil region" evidence="1">
    <location>
        <begin position="734"/>
        <end position="761"/>
    </location>
</feature>
<dbReference type="InterPro" id="IPR057587">
    <property type="entry name" value="GpJ_Ig_second"/>
</dbReference>
<evidence type="ECO:0000259" key="2">
    <source>
        <dbReference type="PROSITE" id="PS50853"/>
    </source>
</evidence>
<dbReference type="Proteomes" id="UP001304847">
    <property type="component" value="Unassembled WGS sequence"/>
</dbReference>
<accession>A0ABU5WBS0</accession>
<dbReference type="InterPro" id="IPR036116">
    <property type="entry name" value="FN3_sf"/>
</dbReference>
<evidence type="ECO:0000313" key="4">
    <source>
        <dbReference type="Proteomes" id="UP001304847"/>
    </source>
</evidence>
<dbReference type="Pfam" id="PF09327">
    <property type="entry name" value="Phage_Tail_Tip"/>
    <property type="match status" value="1"/>
</dbReference>
<proteinExistence type="predicted"/>
<protein>
    <submittedName>
        <fullName evidence="3">DUF1983 domain-containing protein</fullName>
    </submittedName>
</protein>
<dbReference type="Pfam" id="PF24489">
    <property type="entry name" value="Ig_J_second"/>
    <property type="match status" value="1"/>
</dbReference>
<dbReference type="Gene3D" id="2.60.40.10">
    <property type="entry name" value="Immunoglobulins"/>
    <property type="match status" value="1"/>
</dbReference>
<organism evidence="3 4">
    <name type="scientific">Aeromonas caviae</name>
    <name type="common">Aeromonas punctata</name>
    <dbReference type="NCBI Taxonomy" id="648"/>
    <lineage>
        <taxon>Bacteria</taxon>
        <taxon>Pseudomonadati</taxon>
        <taxon>Pseudomonadota</taxon>
        <taxon>Gammaproteobacteria</taxon>
        <taxon>Aeromonadales</taxon>
        <taxon>Aeromonadaceae</taxon>
        <taxon>Aeromonas</taxon>
    </lineage>
</organism>
<evidence type="ECO:0000256" key="1">
    <source>
        <dbReference type="SAM" id="Coils"/>
    </source>
</evidence>
<dbReference type="InterPro" id="IPR053171">
    <property type="entry name" value="Viral_Tip_Attach_Protein"/>
</dbReference>
<dbReference type="InterPro" id="IPR003961">
    <property type="entry name" value="FN3_dom"/>
</dbReference>
<sequence length="1171" mass="124203">MPPTPTGVEVEAGNWSLAIRPLFTGGTDNGALCEWWWSRIEHPFNEAMAKATFAGTASYMTLQGLRPDTQYYVWLRAVNAYGRSGLLAATAKTLYDPESILDVLDGELGLDQLKEELRRPIEKIPALDKALFDVSAIVADIKPVADRVPTIEHLLTEMDGELASVAQRAEQAESVLKAEQDTLGSMGINTALQQDKLHGMLSSVRKEISDVRDAIFTVDPETGNIEMDAVRALRDEVHASVTHINQTLDALEGTLSSKASQAVQDAQGQRLTEAEQLLDGIKGQLTQLVTKSEFTAQGERLTEVSQKLDAATGELSQKAAQSDVTAQGERLGVAEQRISATADQASATAKAVDGLTAKVTEQGQELTAAITNVAEVSSSATEQVARRVSGLETRTDSAEGKIRALEEVVESEGGVTAGRFDEISARLDLNKLAADDAALGAIGAALAGDAEAQRQRQTTAAIQRDQRVQVEAHQALAKTVETLSAEFEGEQADTAARFTSLREVVAGVEQSTTQQLEQQRSEYLQGDQAAQAALEEQGRTLAAADRAQVEQITQLSAKVDKGDSQLAADIKAAKKAQVEGDQALTERLDQQQTEVGETKSQITALAKTVSDGQQSTAQAFEVLDSKTEHTAAQLGNLSETVAEQGKALATSQSDMMSEVDLAAIGAIGAALAGDEADQRARKAQAEIKSQQQTQADEQKAMAKTLETLGAEFLGEKADTAARFTTLKEVVAGVEQSTTQQLEQQRSEYQEADRAAKAALEEQGRTLAAADQALAEKSEKLQADLTLQGKELSAAVQSVATAQNDADKALGQRIDTVQASVTEQGKELSAAVQSVSTAQKEGDKALGQRLDTVQASVTEQGKELSAAVQTVAEAQADTAGKLSAGWYTKAQINGEGGGFGLSVTLAEDGSVITSFAIDADVFAVLSRAGGVTSKRNPFVVKNGITYINHAMMDTAEIANVIAKYIRVTSLDAATIVNSDFKGGNAGFGRGGPYSGWNEGWHTIIYADGTIRTNKLYADSGSFTGHVRANSGEFNNVVIRENCQILGQLDVTQVVGDIVKMIQAPSNFYVPAYRRARVLVAIKPITASAAVSGQGEIGMTLICKLNGQVVGSAQKTQYVPTGGNPYFTVSIQPAIELPAYSEGNVTFEVQKIGSGGISNIEFSGTATWLIAVK</sequence>
<feature type="coiled-coil region" evidence="1">
    <location>
        <begin position="673"/>
        <end position="700"/>
    </location>
</feature>
<gene>
    <name evidence="3" type="ORF">VCX44_21730</name>
</gene>
<dbReference type="PROSITE" id="PS50853">
    <property type="entry name" value="FN3"/>
    <property type="match status" value="1"/>
</dbReference>
<dbReference type="RefSeq" id="WP_323581020.1">
    <property type="nucleotide sequence ID" value="NZ_JAYGOJ010000197.1"/>
</dbReference>